<feature type="compositionally biased region" description="Basic and acidic residues" evidence="1">
    <location>
        <begin position="191"/>
        <end position="208"/>
    </location>
</feature>
<feature type="compositionally biased region" description="Basic and acidic residues" evidence="1">
    <location>
        <begin position="359"/>
        <end position="371"/>
    </location>
</feature>
<proteinExistence type="predicted"/>
<feature type="compositionally biased region" description="Acidic residues" evidence="1">
    <location>
        <begin position="162"/>
        <end position="174"/>
    </location>
</feature>
<evidence type="ECO:0000256" key="1">
    <source>
        <dbReference type="SAM" id="MobiDB-lite"/>
    </source>
</evidence>
<gene>
    <name evidence="2" type="ORF">Daus18300_008702</name>
</gene>
<name>A0ABR3WHG8_9PEZI</name>
<organism evidence="2 3">
    <name type="scientific">Diaporthe australafricana</name>
    <dbReference type="NCBI Taxonomy" id="127596"/>
    <lineage>
        <taxon>Eukaryota</taxon>
        <taxon>Fungi</taxon>
        <taxon>Dikarya</taxon>
        <taxon>Ascomycota</taxon>
        <taxon>Pezizomycotina</taxon>
        <taxon>Sordariomycetes</taxon>
        <taxon>Sordariomycetidae</taxon>
        <taxon>Diaporthales</taxon>
        <taxon>Diaporthaceae</taxon>
        <taxon>Diaporthe</taxon>
    </lineage>
</organism>
<keyword evidence="3" id="KW-1185">Reference proteome</keyword>
<protein>
    <submittedName>
        <fullName evidence="2">Uncharacterized protein</fullName>
    </submittedName>
</protein>
<comment type="caution">
    <text evidence="2">The sequence shown here is derived from an EMBL/GenBank/DDBJ whole genome shotgun (WGS) entry which is preliminary data.</text>
</comment>
<evidence type="ECO:0000313" key="3">
    <source>
        <dbReference type="Proteomes" id="UP001583177"/>
    </source>
</evidence>
<dbReference type="Proteomes" id="UP001583177">
    <property type="component" value="Unassembled WGS sequence"/>
</dbReference>
<accession>A0ABR3WHG8</accession>
<sequence length="421" mass="46577">MPAATGQLAHGGAPALKKRKLNGRKVPTSKIVVLRPEAHDARSNPKLKLTKPLTPKDRRVITQKASKLMRKRNELDRAVLLQTFQSPDGVNAEDWLPREELLRQCERMAKAERSHIRERTRALVERTELYNRDPSQERALDLKMARTLLLKFKRHLGPYLEAAEEPERDDEDDVSSSASESDSSAEEEDMEQGKVGDSDLSRSSKGDGSDGSFDNEKPSVGLDGAFDDISNPRKRRRTDPDGSRKESKKKARKEQAPDSIQSTTSQTQSAQSSTPTRSKEMEASLAEIFSSMSKTKDPKASVNGASKVKVEDGPAEATTDGTNDKVNGKAPKTPVSSSASSASDGGPVPFYQRHAKAMLRPDFDDLVYDRPQRRRGPKSKQKPKEYLMSGALPDPHLPSPKPEKKNNKKKKKARNSSKDGS</sequence>
<feature type="region of interest" description="Disordered" evidence="1">
    <location>
        <begin position="1"/>
        <end position="27"/>
    </location>
</feature>
<feature type="compositionally biased region" description="Basic residues" evidence="1">
    <location>
        <begin position="372"/>
        <end position="381"/>
    </location>
</feature>
<dbReference type="EMBL" id="JAWRVE010000083">
    <property type="protein sequence ID" value="KAL1861733.1"/>
    <property type="molecule type" value="Genomic_DNA"/>
</dbReference>
<feature type="compositionally biased region" description="Low complexity" evidence="1">
    <location>
        <begin position="259"/>
        <end position="276"/>
    </location>
</feature>
<feature type="compositionally biased region" description="Basic residues" evidence="1">
    <location>
        <begin position="406"/>
        <end position="415"/>
    </location>
</feature>
<evidence type="ECO:0000313" key="2">
    <source>
        <dbReference type="EMBL" id="KAL1861733.1"/>
    </source>
</evidence>
<feature type="region of interest" description="Disordered" evidence="1">
    <location>
        <begin position="161"/>
        <end position="421"/>
    </location>
</feature>
<reference evidence="2 3" key="1">
    <citation type="journal article" date="2024" name="IMA Fungus">
        <title>IMA Genome - F19 : A genome assembly and annotation guide to empower mycologists, including annotated draft genome sequences of Ceratocystis pirilliformis, Diaporthe australafricana, Fusarium ophioides, Paecilomyces lecythidis, and Sporothrix stenoceras.</title>
        <authorList>
            <person name="Aylward J."/>
            <person name="Wilson A.M."/>
            <person name="Visagie C.M."/>
            <person name="Spraker J."/>
            <person name="Barnes I."/>
            <person name="Buitendag C."/>
            <person name="Ceriani C."/>
            <person name="Del Mar Angel L."/>
            <person name="du Plessis D."/>
            <person name="Fuchs T."/>
            <person name="Gasser K."/>
            <person name="Kramer D."/>
            <person name="Li W."/>
            <person name="Munsamy K."/>
            <person name="Piso A."/>
            <person name="Price J.L."/>
            <person name="Sonnekus B."/>
            <person name="Thomas C."/>
            <person name="van der Nest A."/>
            <person name="van Dijk A."/>
            <person name="van Heerden A."/>
            <person name="van Vuuren N."/>
            <person name="Yilmaz N."/>
            <person name="Duong T.A."/>
            <person name="van der Merwe N.A."/>
            <person name="Wingfield M.J."/>
            <person name="Wingfield B.D."/>
        </authorList>
    </citation>
    <scope>NUCLEOTIDE SEQUENCE [LARGE SCALE GENOMIC DNA]</scope>
    <source>
        <strain evidence="2 3">CMW 18300</strain>
    </source>
</reference>